<dbReference type="AlphaFoldDB" id="A0A3M2LUC8"/>
<keyword evidence="2" id="KW-1185">Reference proteome</keyword>
<organism evidence="1 2">
    <name type="scientific">Actinomadura harenae</name>
    <dbReference type="NCBI Taxonomy" id="2483351"/>
    <lineage>
        <taxon>Bacteria</taxon>
        <taxon>Bacillati</taxon>
        <taxon>Actinomycetota</taxon>
        <taxon>Actinomycetes</taxon>
        <taxon>Streptosporangiales</taxon>
        <taxon>Thermomonosporaceae</taxon>
        <taxon>Actinomadura</taxon>
    </lineage>
</organism>
<protein>
    <submittedName>
        <fullName evidence="1">Uncharacterized protein</fullName>
    </submittedName>
</protein>
<accession>A0A3M2LUC8</accession>
<dbReference type="Proteomes" id="UP000282674">
    <property type="component" value="Unassembled WGS sequence"/>
</dbReference>
<dbReference type="OrthoDB" id="3483876at2"/>
<sequence length="66" mass="7244">MDGASEQRMERVFIRLAVQIVTAAYAEAMRRHGLLPSTIAVITTYAEENLAALEREPDGVPTAEGR</sequence>
<dbReference type="RefSeq" id="WP_122197116.1">
    <property type="nucleotide sequence ID" value="NZ_JBHSKC010000007.1"/>
</dbReference>
<evidence type="ECO:0000313" key="2">
    <source>
        <dbReference type="Proteomes" id="UP000282674"/>
    </source>
</evidence>
<evidence type="ECO:0000313" key="1">
    <source>
        <dbReference type="EMBL" id="RMI40500.1"/>
    </source>
</evidence>
<gene>
    <name evidence="1" type="ORF">EBO15_26260</name>
</gene>
<comment type="caution">
    <text evidence="1">The sequence shown here is derived from an EMBL/GenBank/DDBJ whole genome shotgun (WGS) entry which is preliminary data.</text>
</comment>
<proteinExistence type="predicted"/>
<name>A0A3M2LUC8_9ACTN</name>
<reference evidence="1 2" key="1">
    <citation type="submission" date="2018-10" db="EMBL/GenBank/DDBJ databases">
        <title>Isolation from soil.</title>
        <authorList>
            <person name="Hu J."/>
        </authorList>
    </citation>
    <scope>NUCLEOTIDE SEQUENCE [LARGE SCALE GENOMIC DNA]</scope>
    <source>
        <strain evidence="1 2">NEAU-Ht49</strain>
    </source>
</reference>
<dbReference type="EMBL" id="RFFG01000053">
    <property type="protein sequence ID" value="RMI40500.1"/>
    <property type="molecule type" value="Genomic_DNA"/>
</dbReference>